<dbReference type="Proteomes" id="UP000617402">
    <property type="component" value="Unassembled WGS sequence"/>
</dbReference>
<evidence type="ECO:0000259" key="5">
    <source>
        <dbReference type="Pfam" id="PF10145"/>
    </source>
</evidence>
<evidence type="ECO:0000313" key="6">
    <source>
        <dbReference type="EMBL" id="MBC9783551.1"/>
    </source>
</evidence>
<dbReference type="EMBL" id="JACVHF010000002">
    <property type="protein sequence ID" value="MBC9783551.1"/>
    <property type="molecule type" value="Genomic_DNA"/>
</dbReference>
<evidence type="ECO:0000256" key="1">
    <source>
        <dbReference type="ARBA" id="ARBA00022612"/>
    </source>
</evidence>
<gene>
    <name evidence="6" type="ORF">H1S01_03365</name>
</gene>
<dbReference type="PANTHER" id="PTHR37813">
    <property type="entry name" value="FELS-2 PROPHAGE PROTEIN"/>
    <property type="match status" value="1"/>
</dbReference>
<dbReference type="Pfam" id="PF10145">
    <property type="entry name" value="PhageMin_Tail"/>
    <property type="match status" value="1"/>
</dbReference>
<name>A0ABR7T1N4_HELCL</name>
<feature type="compositionally biased region" description="Gly residues" evidence="3">
    <location>
        <begin position="708"/>
        <end position="719"/>
    </location>
</feature>
<keyword evidence="2" id="KW-0175">Coiled coil</keyword>
<dbReference type="InterPro" id="IPR010090">
    <property type="entry name" value="Phage_tape_meas"/>
</dbReference>
<keyword evidence="4" id="KW-1133">Transmembrane helix</keyword>
<proteinExistence type="predicted"/>
<keyword evidence="7" id="KW-1185">Reference proteome</keyword>
<feature type="coiled-coil region" evidence="2">
    <location>
        <begin position="935"/>
        <end position="1040"/>
    </location>
</feature>
<comment type="caution">
    <text evidence="6">The sequence shown here is derived from an EMBL/GenBank/DDBJ whole genome shotgun (WGS) entry which is preliminary data.</text>
</comment>
<sequence length="1379" mass="150156">MKVKREAKSAEDQFARALAASAKEGKGSAESMQRLQQASERLASAQKAVDEQSKKVSASLAAQGVSGKATQSAMQSIERGISDVAKSGGGLTSILGGMTVGVNGFLAAVGGSGALYTFQNLLQQTLDTGREYQLTIRQAQAVTGDFSSTLRDQSMLSKSGLLDTKSPTELAKTYRELGQAGATTNEIVASTPTILDFSTAAMLDMEDAATAVVSTAKAYNIALTDTGQITDAFTESMNRGALSGKDFVWIMSSVGSVGKLANQNFREILAAGSVLRDSGQQAQDAGTSIKSALLALINPSDEAKRAIESLGIQIYDQQNRMKQWSDIVAEFERTTAGMDEKSRQLALTTIFGSDGIRAMATSLNKGSAYLRDFTNDIGNADGATKKMATAMADTYDGAVKRFNASLERTKILLFEGFGGGAGQVLGVLGSILNGFNSLDDGSRKLVETLIGGAGLVAAVTILTATLRALGITMAGVSAFFSGPVGWITALTAVVGIGTTGFLAYKGAQEQSNQAAMETASASQNLRREYETLTQKIESGTLSTEENKQAKERLKSVIQQIAQQMPSAISQWDAHGNAISVDTARLNENTAAAIRNAQANQMAVVAAKRKAFEDYAQFVNKDMTKEAYLGRAEGVLNEEAMRNPDLLGGYQADQNMVSEGLHKVEGQWAQDFNAAKTKLATMYSDFANAQADLERLTNPDWNKSASTPSGGGAASGGGGRSWSVPDKAKSGGSAAKDAVQSITENLRPYEQATKQITDNLNILTAKEQFLQQLAQAGVATEQQKAQLVDVRRQKAEQLVLQQQAMSLQADAERKAILELRKAEASATDKDAAKQYRQEIDSLRASVASLGQQWWQVEAQKLAIDEADQRMNEDAYQRAKELAEHEIKMGRMSSEEQIRLLDEIVDAHQWSAEMIRRIEEDKLSMFKKLYSEQAEAVREALNQRKEADSKAIDAEEQANRKYLESLKQKTEAEKKASEDRIQALEDEKEAVNESVDAQIEAIQRLMDALDDEQTQDDREAFTKQHNDKLAELAEKLRQEQMRTGEEHRLAVIDLQKQMADEEYNWQQTQDKWRRDDQKDAYQQQVDSLKKSADARVKAIEDEIDDLKRSNDEKAQENDDFYRQEEERLRNNLEAKKQANQQYYQETEKLISDKNLTLLAQAATANEGWYQTGLAWMQALQAGINSGILELPSMPTMGGSSPSSSGGKSSSSNPLSSYRTAINEIVYLKGEWQKASQSGNSTGMASAASEAQKYYAKLPSDLASTISSMNYDQAYSWYKAQRWHIGGQFASGMAPGIRPDEMPMIAKLGEWLIPEQTMLQAKQSKDSDIAAAMGEATDRIVAAIERKMGISIGNLMNIENVDGGDMHMLNRQAVSLLQSVGG</sequence>
<evidence type="ECO:0000256" key="3">
    <source>
        <dbReference type="SAM" id="MobiDB-lite"/>
    </source>
</evidence>
<feature type="domain" description="Phage tail tape measure protein" evidence="5">
    <location>
        <begin position="166"/>
        <end position="352"/>
    </location>
</feature>
<reference evidence="6 7" key="1">
    <citation type="submission" date="2020-07" db="EMBL/GenBank/DDBJ databases">
        <title>Draft whole-genome sequence of Heliobacterium chlorum DSM 3682, type strain.</title>
        <authorList>
            <person name="Kyndt J.A."/>
            <person name="Meyer T.E."/>
            <person name="Imhoff J.F."/>
        </authorList>
    </citation>
    <scope>NUCLEOTIDE SEQUENCE [LARGE SCALE GENOMIC DNA]</scope>
    <source>
        <strain evidence="6 7">DSM 3682</strain>
    </source>
</reference>
<keyword evidence="4" id="KW-0812">Transmembrane</keyword>
<accession>A0ABR7T1N4</accession>
<feature type="transmembrane region" description="Helical" evidence="4">
    <location>
        <begin position="484"/>
        <end position="504"/>
    </location>
</feature>
<protein>
    <submittedName>
        <fullName evidence="6">Phage tail tape measure protein</fullName>
    </submittedName>
</protein>
<dbReference type="PANTHER" id="PTHR37813:SF1">
    <property type="entry name" value="FELS-2 PROPHAGE PROTEIN"/>
    <property type="match status" value="1"/>
</dbReference>
<feature type="compositionally biased region" description="Polar residues" evidence="3">
    <location>
        <begin position="30"/>
        <end position="39"/>
    </location>
</feature>
<evidence type="ECO:0000313" key="7">
    <source>
        <dbReference type="Proteomes" id="UP000617402"/>
    </source>
</evidence>
<dbReference type="NCBIfam" id="TIGR01760">
    <property type="entry name" value="tape_meas_TP901"/>
    <property type="match status" value="1"/>
</dbReference>
<feature type="region of interest" description="Disordered" evidence="3">
    <location>
        <begin position="19"/>
        <end position="46"/>
    </location>
</feature>
<keyword evidence="1" id="KW-1188">Viral release from host cell</keyword>
<feature type="transmembrane region" description="Helical" evidence="4">
    <location>
        <begin position="452"/>
        <end position="472"/>
    </location>
</feature>
<evidence type="ECO:0000256" key="2">
    <source>
        <dbReference type="SAM" id="Coils"/>
    </source>
</evidence>
<organism evidence="6 7">
    <name type="scientific">Heliobacterium chlorum</name>
    <dbReference type="NCBI Taxonomy" id="2698"/>
    <lineage>
        <taxon>Bacteria</taxon>
        <taxon>Bacillati</taxon>
        <taxon>Bacillota</taxon>
        <taxon>Clostridia</taxon>
        <taxon>Eubacteriales</taxon>
        <taxon>Heliobacteriaceae</taxon>
        <taxon>Heliobacterium</taxon>
    </lineage>
</organism>
<feature type="region of interest" description="Disordered" evidence="3">
    <location>
        <begin position="697"/>
        <end position="735"/>
    </location>
</feature>
<feature type="region of interest" description="Disordered" evidence="3">
    <location>
        <begin position="1190"/>
        <end position="1212"/>
    </location>
</feature>
<feature type="transmembrane region" description="Helical" evidence="4">
    <location>
        <begin position="411"/>
        <end position="432"/>
    </location>
</feature>
<evidence type="ECO:0000256" key="4">
    <source>
        <dbReference type="SAM" id="Phobius"/>
    </source>
</evidence>
<feature type="coiled-coil region" evidence="2">
    <location>
        <begin position="1087"/>
        <end position="1143"/>
    </location>
</feature>
<keyword evidence="4" id="KW-0472">Membrane</keyword>